<accession>A0A7R9ZTJ8</accession>
<feature type="region of interest" description="Disordered" evidence="1">
    <location>
        <begin position="20"/>
        <end position="60"/>
    </location>
</feature>
<feature type="region of interest" description="Disordered" evidence="1">
    <location>
        <begin position="90"/>
        <end position="129"/>
    </location>
</feature>
<name>A0A7R9ZTJ8_9STRA</name>
<evidence type="ECO:0000256" key="1">
    <source>
        <dbReference type="SAM" id="MobiDB-lite"/>
    </source>
</evidence>
<evidence type="ECO:0000313" key="2">
    <source>
        <dbReference type="EMBL" id="CAD8343459.1"/>
    </source>
</evidence>
<feature type="compositionally biased region" description="Polar residues" evidence="1">
    <location>
        <begin position="41"/>
        <end position="52"/>
    </location>
</feature>
<gene>
    <name evidence="2" type="ORF">PARE0329_LOCUS94</name>
</gene>
<sequence>MFRFDLSVLSTRSCRTADKVPYKAIQDSASTPERKQRTKKSTSSPARTAKTQSSSTCSANNNASLNSIELDFFPTTTSRDTYSSAVAAWTTESTSPPKQDGFRSKSPSPPSSLPLIRKAPSYDSYGKKSSSTISAMGKSASLAGKTVLKNLRKNISLMNTMSPDSGTPTRLTSRIRRNRCKSMPTIPREVSVDFVEGGEGVEITPSSSKSDCSYNDGILRGKNFLVPKIVRETSTYATTSLTSGEESAEIYQEDDDIRKLCDLMKKIRNHSNHDANNVRFDSDESSALYTFEDTLSAPGQELGTDEIDVNQEACLEPCQAPDSFDDLMVFVNNEHKVLEYAPDEFQEFDSI</sequence>
<protein>
    <submittedName>
        <fullName evidence="2">Uncharacterized protein</fullName>
    </submittedName>
</protein>
<dbReference type="EMBL" id="HBEH01000159">
    <property type="protein sequence ID" value="CAD8343459.1"/>
    <property type="molecule type" value="Transcribed_RNA"/>
</dbReference>
<organism evidence="2">
    <name type="scientific">Pseudo-nitzschia arenysensis</name>
    <dbReference type="NCBI Taxonomy" id="697910"/>
    <lineage>
        <taxon>Eukaryota</taxon>
        <taxon>Sar</taxon>
        <taxon>Stramenopiles</taxon>
        <taxon>Ochrophyta</taxon>
        <taxon>Bacillariophyta</taxon>
        <taxon>Bacillariophyceae</taxon>
        <taxon>Bacillariophycidae</taxon>
        <taxon>Bacillariales</taxon>
        <taxon>Bacillariaceae</taxon>
        <taxon>Pseudo-nitzschia</taxon>
    </lineage>
</organism>
<proteinExistence type="predicted"/>
<reference evidence="2" key="1">
    <citation type="submission" date="2021-01" db="EMBL/GenBank/DDBJ databases">
        <authorList>
            <person name="Corre E."/>
            <person name="Pelletier E."/>
            <person name="Niang G."/>
            <person name="Scheremetjew M."/>
            <person name="Finn R."/>
            <person name="Kale V."/>
            <person name="Holt S."/>
            <person name="Cochrane G."/>
            <person name="Meng A."/>
            <person name="Brown T."/>
            <person name="Cohen L."/>
        </authorList>
    </citation>
    <scope>NUCLEOTIDE SEQUENCE</scope>
    <source>
        <strain evidence="2">B593</strain>
    </source>
</reference>
<dbReference type="AlphaFoldDB" id="A0A7R9ZTJ8"/>